<dbReference type="EMBL" id="JAAAIM010000320">
    <property type="protein sequence ID" value="KAG0289923.1"/>
    <property type="molecule type" value="Genomic_DNA"/>
</dbReference>
<keyword evidence="2" id="KW-1185">Reference proteome</keyword>
<feature type="non-terminal residue" evidence="1">
    <location>
        <position position="160"/>
    </location>
</feature>
<evidence type="ECO:0000313" key="1">
    <source>
        <dbReference type="EMBL" id="KAG0289923.1"/>
    </source>
</evidence>
<comment type="caution">
    <text evidence="1">The sequence shown here is derived from an EMBL/GenBank/DDBJ whole genome shotgun (WGS) entry which is preliminary data.</text>
</comment>
<sequence>MVLQDSSSDEHSQVVRRVYENEDLNTTTSLSKVFRLARHFDNVSGKDIILWDDVLAAFKDAVHVRSGETVLPFLKGRDLRDLEPLRIVAVPGVTLDVIVTGQLTRSESTTLQEAQTKTLKNLHTPQKNNSATTGHYAAIIMKAVEGDKNAQVVVGDMYKD</sequence>
<name>A0ABQ7K3G1_9FUNG</name>
<gene>
    <name evidence="1" type="ORF">BGZ96_006610</name>
</gene>
<reference evidence="1 2" key="1">
    <citation type="journal article" date="2020" name="Fungal Divers.">
        <title>Resolving the Mortierellaceae phylogeny through synthesis of multi-gene phylogenetics and phylogenomics.</title>
        <authorList>
            <person name="Vandepol N."/>
            <person name="Liber J."/>
            <person name="Desiro A."/>
            <person name="Na H."/>
            <person name="Kennedy M."/>
            <person name="Barry K."/>
            <person name="Grigoriev I.V."/>
            <person name="Miller A.N."/>
            <person name="O'Donnell K."/>
            <person name="Stajich J.E."/>
            <person name="Bonito G."/>
        </authorList>
    </citation>
    <scope>NUCLEOTIDE SEQUENCE [LARGE SCALE GENOMIC DNA]</scope>
    <source>
        <strain evidence="1 2">AD045</strain>
    </source>
</reference>
<dbReference type="Proteomes" id="UP001194696">
    <property type="component" value="Unassembled WGS sequence"/>
</dbReference>
<evidence type="ECO:0000313" key="2">
    <source>
        <dbReference type="Proteomes" id="UP001194696"/>
    </source>
</evidence>
<accession>A0ABQ7K3G1</accession>
<organism evidence="1 2">
    <name type="scientific">Linnemannia gamsii</name>
    <dbReference type="NCBI Taxonomy" id="64522"/>
    <lineage>
        <taxon>Eukaryota</taxon>
        <taxon>Fungi</taxon>
        <taxon>Fungi incertae sedis</taxon>
        <taxon>Mucoromycota</taxon>
        <taxon>Mortierellomycotina</taxon>
        <taxon>Mortierellomycetes</taxon>
        <taxon>Mortierellales</taxon>
        <taxon>Mortierellaceae</taxon>
        <taxon>Linnemannia</taxon>
    </lineage>
</organism>
<protein>
    <submittedName>
        <fullName evidence="1">Uncharacterized protein</fullName>
    </submittedName>
</protein>
<proteinExistence type="predicted"/>